<sequence length="69" mass="7991">MAKKTVLSTRQAQGLQRKVKRVNSTGKLSTGYFINNAIFEWFPTPWFLESSTKSTMKTITHNSEELRIR</sequence>
<evidence type="ECO:0000313" key="1">
    <source>
        <dbReference type="EMBL" id="KAF1752041.1"/>
    </source>
</evidence>
<dbReference type="EMBL" id="WUAV01000005">
    <property type="protein sequence ID" value="KAF1752041.1"/>
    <property type="molecule type" value="Genomic_DNA"/>
</dbReference>
<accession>A0A6A5GBE6</accession>
<evidence type="ECO:0000313" key="2">
    <source>
        <dbReference type="Proteomes" id="UP000483820"/>
    </source>
</evidence>
<dbReference type="KEGG" id="crq:GCK72_018595"/>
<name>A0A6A5GBE6_CAERE</name>
<dbReference type="Proteomes" id="UP000483820">
    <property type="component" value="Chromosome V"/>
</dbReference>
<organism evidence="1 2">
    <name type="scientific">Caenorhabditis remanei</name>
    <name type="common">Caenorhabditis vulgaris</name>
    <dbReference type="NCBI Taxonomy" id="31234"/>
    <lineage>
        <taxon>Eukaryota</taxon>
        <taxon>Metazoa</taxon>
        <taxon>Ecdysozoa</taxon>
        <taxon>Nematoda</taxon>
        <taxon>Chromadorea</taxon>
        <taxon>Rhabditida</taxon>
        <taxon>Rhabditina</taxon>
        <taxon>Rhabditomorpha</taxon>
        <taxon>Rhabditoidea</taxon>
        <taxon>Rhabditidae</taxon>
        <taxon>Peloderinae</taxon>
        <taxon>Caenorhabditis</taxon>
    </lineage>
</organism>
<gene>
    <name evidence="1" type="ORF">GCK72_018595</name>
</gene>
<comment type="caution">
    <text evidence="1">The sequence shown here is derived from an EMBL/GenBank/DDBJ whole genome shotgun (WGS) entry which is preliminary data.</text>
</comment>
<proteinExistence type="predicted"/>
<dbReference type="GeneID" id="78776702"/>
<dbReference type="CTD" id="78776702"/>
<reference evidence="1 2" key="1">
    <citation type="submission" date="2019-12" db="EMBL/GenBank/DDBJ databases">
        <title>Chromosome-level assembly of the Caenorhabditis remanei genome.</title>
        <authorList>
            <person name="Teterina A.A."/>
            <person name="Willis J.H."/>
            <person name="Phillips P.C."/>
        </authorList>
    </citation>
    <scope>NUCLEOTIDE SEQUENCE [LARGE SCALE GENOMIC DNA]</scope>
    <source>
        <strain evidence="1 2">PX506</strain>
        <tissue evidence="1">Whole organism</tissue>
    </source>
</reference>
<protein>
    <submittedName>
        <fullName evidence="1">Uncharacterized protein</fullName>
    </submittedName>
</protein>
<dbReference type="AlphaFoldDB" id="A0A6A5GBE6"/>
<dbReference type="RefSeq" id="XP_053581556.1">
    <property type="nucleotide sequence ID" value="XM_053732643.1"/>
</dbReference>